<proteinExistence type="predicted"/>
<evidence type="ECO:0000256" key="2">
    <source>
        <dbReference type="ARBA" id="ARBA00022840"/>
    </source>
</evidence>
<organism evidence="6 7">
    <name type="scientific">Neomesorhizobium albiziae</name>
    <dbReference type="NCBI Taxonomy" id="335020"/>
    <lineage>
        <taxon>Bacteria</taxon>
        <taxon>Pseudomonadati</taxon>
        <taxon>Pseudomonadota</taxon>
        <taxon>Alphaproteobacteria</taxon>
        <taxon>Hyphomicrobiales</taxon>
        <taxon>Phyllobacteriaceae</taxon>
        <taxon>Neomesorhizobium</taxon>
    </lineage>
</organism>
<protein>
    <submittedName>
        <fullName evidence="6">ATP cone domain-containing protein</fullName>
    </submittedName>
</protein>
<reference evidence="6 7" key="1">
    <citation type="submission" date="2016-10" db="EMBL/GenBank/DDBJ databases">
        <authorList>
            <person name="Varghese N."/>
            <person name="Submissions S."/>
        </authorList>
    </citation>
    <scope>NUCLEOTIDE SEQUENCE [LARGE SCALE GENOMIC DNA]</scope>
    <source>
        <strain evidence="6 7">DSM 21822</strain>
    </source>
</reference>
<gene>
    <name evidence="6" type="ORF">SAMN04488498_101676</name>
</gene>
<evidence type="ECO:0000256" key="4">
    <source>
        <dbReference type="SAM" id="MobiDB-lite"/>
    </source>
</evidence>
<dbReference type="PROSITE" id="PS51161">
    <property type="entry name" value="ATP_CONE"/>
    <property type="match status" value="1"/>
</dbReference>
<dbReference type="Pfam" id="PF03477">
    <property type="entry name" value="ATP-cone"/>
    <property type="match status" value="1"/>
</dbReference>
<evidence type="ECO:0000256" key="3">
    <source>
        <dbReference type="PROSITE-ProRule" id="PRU00492"/>
    </source>
</evidence>
<dbReference type="AlphaFoldDB" id="A0A1I3VRW2"/>
<evidence type="ECO:0000259" key="5">
    <source>
        <dbReference type="PROSITE" id="PS51161"/>
    </source>
</evidence>
<feature type="compositionally biased region" description="Polar residues" evidence="4">
    <location>
        <begin position="1"/>
        <end position="13"/>
    </location>
</feature>
<evidence type="ECO:0000256" key="1">
    <source>
        <dbReference type="ARBA" id="ARBA00022741"/>
    </source>
</evidence>
<keyword evidence="2 3" id="KW-0067">ATP-binding</keyword>
<name>A0A1I3VRW2_9HYPH</name>
<feature type="domain" description="ATP-cone" evidence="5">
    <location>
        <begin position="31"/>
        <end position="91"/>
    </location>
</feature>
<keyword evidence="7" id="KW-1185">Reference proteome</keyword>
<accession>A0A1I3VRW2</accession>
<sequence length="91" mass="9491">MTATAALHTNGTTDFPPDTAPASKPPAEPGYRIIRRNGSVTPFDATKIAVALTKAFLAVEGSVAAGSRRVHDVVEDLTAQVFAALTRRADA</sequence>
<dbReference type="GO" id="GO:0005524">
    <property type="term" value="F:ATP binding"/>
    <property type="evidence" value="ECO:0007669"/>
    <property type="project" value="UniProtKB-UniRule"/>
</dbReference>
<dbReference type="Proteomes" id="UP000323300">
    <property type="component" value="Unassembled WGS sequence"/>
</dbReference>
<evidence type="ECO:0000313" key="7">
    <source>
        <dbReference type="Proteomes" id="UP000323300"/>
    </source>
</evidence>
<evidence type="ECO:0000313" key="6">
    <source>
        <dbReference type="EMBL" id="SFJ97869.1"/>
    </source>
</evidence>
<dbReference type="EMBL" id="FOSL01000001">
    <property type="protein sequence ID" value="SFJ97869.1"/>
    <property type="molecule type" value="Genomic_DNA"/>
</dbReference>
<feature type="region of interest" description="Disordered" evidence="4">
    <location>
        <begin position="1"/>
        <end position="30"/>
    </location>
</feature>
<keyword evidence="1 3" id="KW-0547">Nucleotide-binding</keyword>
<dbReference type="InterPro" id="IPR005144">
    <property type="entry name" value="ATP-cone_dom"/>
</dbReference>